<keyword evidence="3" id="KW-1185">Reference proteome</keyword>
<evidence type="ECO:0000313" key="3">
    <source>
        <dbReference type="Proteomes" id="UP000688137"/>
    </source>
</evidence>
<feature type="transmembrane region" description="Helical" evidence="1">
    <location>
        <begin position="12"/>
        <end position="28"/>
    </location>
</feature>
<dbReference type="AlphaFoldDB" id="A0A8S1QBE1"/>
<dbReference type="EMBL" id="CAJJDM010000155">
    <property type="protein sequence ID" value="CAD8112264.1"/>
    <property type="molecule type" value="Genomic_DNA"/>
</dbReference>
<accession>A0A8S1QBE1</accession>
<keyword evidence="1" id="KW-0812">Transmembrane</keyword>
<protein>
    <recommendedName>
        <fullName evidence="4">Transmembrane protein</fullName>
    </recommendedName>
</protein>
<evidence type="ECO:0008006" key="4">
    <source>
        <dbReference type="Google" id="ProtNLM"/>
    </source>
</evidence>
<organism evidence="2 3">
    <name type="scientific">Paramecium primaurelia</name>
    <dbReference type="NCBI Taxonomy" id="5886"/>
    <lineage>
        <taxon>Eukaryota</taxon>
        <taxon>Sar</taxon>
        <taxon>Alveolata</taxon>
        <taxon>Ciliophora</taxon>
        <taxon>Intramacronucleata</taxon>
        <taxon>Oligohymenophorea</taxon>
        <taxon>Peniculida</taxon>
        <taxon>Parameciidae</taxon>
        <taxon>Paramecium</taxon>
    </lineage>
</organism>
<dbReference type="Proteomes" id="UP000688137">
    <property type="component" value="Unassembled WGS sequence"/>
</dbReference>
<keyword evidence="1" id="KW-1133">Transmembrane helix</keyword>
<comment type="caution">
    <text evidence="2">The sequence shown here is derived from an EMBL/GenBank/DDBJ whole genome shotgun (WGS) entry which is preliminary data.</text>
</comment>
<keyword evidence="1" id="KW-0472">Membrane</keyword>
<proteinExistence type="predicted"/>
<evidence type="ECO:0000256" key="1">
    <source>
        <dbReference type="SAM" id="Phobius"/>
    </source>
</evidence>
<sequence length="127" mass="14825">MVNAQNVMKDFYQIVIFVFQYVGMVQLIQQKKNVMFKVELDALIVKYKMVMFVVNYTFQHVRHVIKSVLNVQVQIGSIQFVNHALMGITMQKINADYVIQIVLIANCNQIYGQQYIISKISYIMLPI</sequence>
<gene>
    <name evidence="2" type="ORF">PPRIM_AZ9-3.1.T1500117</name>
</gene>
<name>A0A8S1QBE1_PARPR</name>
<reference evidence="2" key="1">
    <citation type="submission" date="2021-01" db="EMBL/GenBank/DDBJ databases">
        <authorList>
            <consortium name="Genoscope - CEA"/>
            <person name="William W."/>
        </authorList>
    </citation>
    <scope>NUCLEOTIDE SEQUENCE</scope>
</reference>
<evidence type="ECO:0000313" key="2">
    <source>
        <dbReference type="EMBL" id="CAD8112264.1"/>
    </source>
</evidence>